<name>A0ABQ5G911_9ASTR</name>
<evidence type="ECO:0000313" key="1">
    <source>
        <dbReference type="EMBL" id="GJT71640.1"/>
    </source>
</evidence>
<sequence length="676" mass="77228">MDEVCSVCCFGDGDSFTYDPNPNSFNDSPNFSDYPPQPQYEPYSCELCGNDSHHGYDCPPRFPLVYEQEPSYNQNFSDNYYPQNSPSFPQQYLCCTRCGGPHEIFQCQQLIFYEPKPCFNQNFDNDNFPQTSPNFPQQYLCCENCGGPHETFQCQPMNQNYYEPNPCYNSNSSGFDQIQPPQYFVVHQLPQEMSTEMLHARENLMEAIQAFLKKYDQIPPKEKSMALLLAEERFLKIKQAVEEEQNQPENIQELLLKLINDLQILNGIQLKQEEQAAKVSSQYWKPPIFYDDDDDYDYEESTIPLNEIVSQIPPSIAITLVLPTLEPKDSRIMGDEHLSTIPEKESDEFIKSSVEDLVPIPSESKDTSESNKNIKSKDSYVSNLDEPVLLVTPLSEFNEDECFDPSGDVDEIKFLLHHDPSTPKISVASILEGFTDEPPLEENDDLFDLESKENEWKKILYDAPIDDLMTEDKVFDPGIHKKKISPTYVSLSFEDRHYLSFTYVIRIFLPYFTYPVNSSLPLSSGSEDIIFDPGISAFHFSSLKPVAYECPLEDCPDFEDSRAHEIPSGEIKVHIEVLSVLWGNRLPIHDGSLPLSSLDLFVKIPSGESKGRIEVLSVLWGNRLPIPDGSLPLSRVTISSWYDKPERDGLMAYLPAYAGAYRLALRAFQSLFRAKD</sequence>
<organism evidence="1 2">
    <name type="scientific">Tanacetum coccineum</name>
    <dbReference type="NCBI Taxonomy" id="301880"/>
    <lineage>
        <taxon>Eukaryota</taxon>
        <taxon>Viridiplantae</taxon>
        <taxon>Streptophyta</taxon>
        <taxon>Embryophyta</taxon>
        <taxon>Tracheophyta</taxon>
        <taxon>Spermatophyta</taxon>
        <taxon>Magnoliopsida</taxon>
        <taxon>eudicotyledons</taxon>
        <taxon>Gunneridae</taxon>
        <taxon>Pentapetalae</taxon>
        <taxon>asterids</taxon>
        <taxon>campanulids</taxon>
        <taxon>Asterales</taxon>
        <taxon>Asteraceae</taxon>
        <taxon>Asteroideae</taxon>
        <taxon>Anthemideae</taxon>
        <taxon>Anthemidinae</taxon>
        <taxon>Tanacetum</taxon>
    </lineage>
</organism>
<proteinExistence type="predicted"/>
<dbReference type="EMBL" id="BQNB010018184">
    <property type="protein sequence ID" value="GJT71640.1"/>
    <property type="molecule type" value="Genomic_DNA"/>
</dbReference>
<evidence type="ECO:0000313" key="2">
    <source>
        <dbReference type="Proteomes" id="UP001151760"/>
    </source>
</evidence>
<dbReference type="Proteomes" id="UP001151760">
    <property type="component" value="Unassembled WGS sequence"/>
</dbReference>
<reference evidence="1" key="2">
    <citation type="submission" date="2022-01" db="EMBL/GenBank/DDBJ databases">
        <authorList>
            <person name="Yamashiro T."/>
            <person name="Shiraishi A."/>
            <person name="Satake H."/>
            <person name="Nakayama K."/>
        </authorList>
    </citation>
    <scope>NUCLEOTIDE SEQUENCE</scope>
</reference>
<protein>
    <submittedName>
        <fullName evidence="1">Uncharacterized protein</fullName>
    </submittedName>
</protein>
<reference evidence="1" key="1">
    <citation type="journal article" date="2022" name="Int. J. Mol. Sci.">
        <title>Draft Genome of Tanacetum Coccineum: Genomic Comparison of Closely Related Tanacetum-Family Plants.</title>
        <authorList>
            <person name="Yamashiro T."/>
            <person name="Shiraishi A."/>
            <person name="Nakayama K."/>
            <person name="Satake H."/>
        </authorList>
    </citation>
    <scope>NUCLEOTIDE SEQUENCE</scope>
</reference>
<keyword evidence="2" id="KW-1185">Reference proteome</keyword>
<accession>A0ABQ5G911</accession>
<gene>
    <name evidence="1" type="ORF">Tco_1030926</name>
</gene>
<comment type="caution">
    <text evidence="1">The sequence shown here is derived from an EMBL/GenBank/DDBJ whole genome shotgun (WGS) entry which is preliminary data.</text>
</comment>